<proteinExistence type="inferred from homology"/>
<dbReference type="NCBIfam" id="TIGR04057">
    <property type="entry name" value="SusC_RagA_signa"/>
    <property type="match status" value="1"/>
</dbReference>
<evidence type="ECO:0000256" key="5">
    <source>
        <dbReference type="ARBA" id="ARBA00022729"/>
    </source>
</evidence>
<comment type="similarity">
    <text evidence="8">Belongs to the TonB-dependent receptor family.</text>
</comment>
<dbReference type="InterPro" id="IPR008969">
    <property type="entry name" value="CarboxyPept-like_regulatory"/>
</dbReference>
<reference evidence="11" key="1">
    <citation type="journal article" date="2016" name="Int. J. Syst. Evol. Microbiol.">
        <title>Flavisolibacter tropicus sp. nov., isolated from tropical soil.</title>
        <authorList>
            <person name="Lee J.J."/>
            <person name="Kang M.S."/>
            <person name="Kim G.S."/>
            <person name="Lee C.S."/>
            <person name="Lim S."/>
            <person name="Lee J."/>
            <person name="Roh S.H."/>
            <person name="Kang H."/>
            <person name="Ha J.M."/>
            <person name="Bae S."/>
            <person name="Jung H.Y."/>
            <person name="Kim M.K."/>
        </authorList>
    </citation>
    <scope>NUCLEOTIDE SEQUENCE [LARGE SCALE GENOMIC DNA]</scope>
    <source>
        <strain evidence="11">LCS9</strain>
    </source>
</reference>
<gene>
    <name evidence="11" type="ORF">SY85_21220</name>
</gene>
<sequence length="1071" mass="116196">MRKNASLLTMLMLCGALAFGQTRTVSGVVRDEKGDPIPFATVAEAGTKNAVQADANGSFIIKIGESSTLGISATGFKSQTYTVTGNTATISLVRGEGQLQEVVVTALGIKRNKNTLPYAAQTVTGETVSQSRSNNVVSALSGKVSGVEIRTGNAMGASSNVVVRGAKSLTSSNQAMFVVDGVPVDNSNTSSSNTQTGRGGYDYGNAAADINPDDIESVTVLKGAAASALYGSRAANGVVMITTKKGKKGLGITVNSGVTVGRIDKSTYAKYQKEYGAGYKTSGYGAPDPNGGFLYFDANGDGVKDLVVPTQEDASYGQKYDPNLQVYHWDAFDRTSPNYGKTRAWVAAENDPTTFFETAVSTNNSIMVDGGGDKGTFKLGYTRSDEKGILPNSGLLKDLVNFGATYKIMDKLTASSSVNFSAVNAHGRYGTGYDKLNVNQNFRQWYQTNVDVQEQKEAYFRSQQNMTWNWADPSKQSGLYPIYTDNYYWTRYQNTEKDGRYRTFGNMALTYNPTPWLNIMGRVSMDSYDELQEERIAVGSNPVSAYSRYNRTFRELNYDLIGNFNKDLSKSLNLKALAGTNIRRAKVNSIYAATNGGLVVPGLYALSNSLNPIAAPTEVYQTVAVDGYFGGATLTYNDYLSLDATYRRDIASTLPKANNAYGYPSVSTSFLFSKFLPQFTWLSSGKVRANYAEVGNNAPFAYLENTYTKPTPFGNAVLFSLPTTKNNPDLKPERTSSKEVGVEMAFLKNRLGFDATYYSTTSYDQIFAVAVSTATGYSNKVVNAGTILNKGVELSMFANPIRKKGFSWDVNVNWTRNRNEVKELYDGAQNLQIASFQGGISVNATVGQPYGTIQGKTWVMKDGQKVVKANGRYDMTTTTNNVIGNVNPDWIGGISNTFKYKNFALGFLVDVRQGGDVFSLDMYYGLNSGLYPETVGLNDLGNPSRSPVSQGGGVIMPGVTADGKPNTTRVENVSGTYGYAYNPAANFVYDASYVKLREANLSYSLPQTLVSKLRAFKGIDVQLIGRNLWIIHKNLPYSDPEENLTAGNAQGYQSGAYPTARTIGANLKLKF</sequence>
<evidence type="ECO:0000313" key="11">
    <source>
        <dbReference type="EMBL" id="ANE52624.1"/>
    </source>
</evidence>
<dbReference type="InterPro" id="IPR036942">
    <property type="entry name" value="Beta-barrel_TonB_sf"/>
</dbReference>
<dbReference type="Proteomes" id="UP000077177">
    <property type="component" value="Chromosome"/>
</dbReference>
<dbReference type="GO" id="GO:0009279">
    <property type="term" value="C:cell outer membrane"/>
    <property type="evidence" value="ECO:0007669"/>
    <property type="project" value="UniProtKB-SubCell"/>
</dbReference>
<dbReference type="STRING" id="1492898.SY85_21220"/>
<evidence type="ECO:0000256" key="8">
    <source>
        <dbReference type="PROSITE-ProRule" id="PRU01360"/>
    </source>
</evidence>
<dbReference type="EMBL" id="CP011390">
    <property type="protein sequence ID" value="ANE52624.1"/>
    <property type="molecule type" value="Genomic_DNA"/>
</dbReference>
<dbReference type="Pfam" id="PF13715">
    <property type="entry name" value="CarbopepD_reg_2"/>
    <property type="match status" value="1"/>
</dbReference>
<accession>A0A172U0I4</accession>
<organism evidence="11 12">
    <name type="scientific">Flavisolibacter tropicus</name>
    <dbReference type="NCBI Taxonomy" id="1492898"/>
    <lineage>
        <taxon>Bacteria</taxon>
        <taxon>Pseudomonadati</taxon>
        <taxon>Bacteroidota</taxon>
        <taxon>Chitinophagia</taxon>
        <taxon>Chitinophagales</taxon>
        <taxon>Chitinophagaceae</taxon>
        <taxon>Flavisolibacter</taxon>
    </lineage>
</organism>
<dbReference type="GO" id="GO:0044718">
    <property type="term" value="P:siderophore transmembrane transport"/>
    <property type="evidence" value="ECO:0007669"/>
    <property type="project" value="TreeGrafter"/>
</dbReference>
<evidence type="ECO:0000256" key="7">
    <source>
        <dbReference type="ARBA" id="ARBA00023237"/>
    </source>
</evidence>
<evidence type="ECO:0000256" key="2">
    <source>
        <dbReference type="ARBA" id="ARBA00022448"/>
    </source>
</evidence>
<dbReference type="RefSeq" id="WP_066407411.1">
    <property type="nucleotide sequence ID" value="NZ_CP011390.1"/>
</dbReference>
<evidence type="ECO:0000259" key="10">
    <source>
        <dbReference type="Pfam" id="PF07715"/>
    </source>
</evidence>
<dbReference type="NCBIfam" id="TIGR04056">
    <property type="entry name" value="OMP_RagA_SusC"/>
    <property type="match status" value="1"/>
</dbReference>
<dbReference type="PROSITE" id="PS52016">
    <property type="entry name" value="TONB_DEPENDENT_REC_3"/>
    <property type="match status" value="1"/>
</dbReference>
<evidence type="ECO:0000256" key="3">
    <source>
        <dbReference type="ARBA" id="ARBA00022452"/>
    </source>
</evidence>
<keyword evidence="12" id="KW-1185">Reference proteome</keyword>
<dbReference type="InterPro" id="IPR039426">
    <property type="entry name" value="TonB-dep_rcpt-like"/>
</dbReference>
<dbReference type="PANTHER" id="PTHR30069">
    <property type="entry name" value="TONB-DEPENDENT OUTER MEMBRANE RECEPTOR"/>
    <property type="match status" value="1"/>
</dbReference>
<dbReference type="InterPro" id="IPR023996">
    <property type="entry name" value="TonB-dep_OMP_SusC/RagA"/>
</dbReference>
<dbReference type="PATRIC" id="fig|1492898.3.peg.4603"/>
<keyword evidence="5 9" id="KW-0732">Signal</keyword>
<keyword evidence="4 8" id="KW-0812">Transmembrane</keyword>
<dbReference type="InterPro" id="IPR023997">
    <property type="entry name" value="TonB-dep_OMP_SusC/RagA_CS"/>
</dbReference>
<feature type="chain" id="PRO_5008001507" evidence="9">
    <location>
        <begin position="21"/>
        <end position="1071"/>
    </location>
</feature>
<dbReference type="SUPFAM" id="SSF49464">
    <property type="entry name" value="Carboxypeptidase regulatory domain-like"/>
    <property type="match status" value="1"/>
</dbReference>
<dbReference type="InterPro" id="IPR037066">
    <property type="entry name" value="Plug_dom_sf"/>
</dbReference>
<keyword evidence="2 8" id="KW-0813">Transport</keyword>
<dbReference type="PANTHER" id="PTHR30069:SF29">
    <property type="entry name" value="HEMOGLOBIN AND HEMOGLOBIN-HAPTOGLOBIN-BINDING PROTEIN 1-RELATED"/>
    <property type="match status" value="1"/>
</dbReference>
<dbReference type="InterPro" id="IPR012910">
    <property type="entry name" value="Plug_dom"/>
</dbReference>
<evidence type="ECO:0000256" key="6">
    <source>
        <dbReference type="ARBA" id="ARBA00023136"/>
    </source>
</evidence>
<protein>
    <submittedName>
        <fullName evidence="11">Membrane protein</fullName>
    </submittedName>
</protein>
<keyword evidence="6 8" id="KW-0472">Membrane</keyword>
<dbReference type="OrthoDB" id="9768177at2"/>
<dbReference type="SUPFAM" id="SSF56935">
    <property type="entry name" value="Porins"/>
    <property type="match status" value="1"/>
</dbReference>
<dbReference type="GO" id="GO:0015344">
    <property type="term" value="F:siderophore uptake transmembrane transporter activity"/>
    <property type="evidence" value="ECO:0007669"/>
    <property type="project" value="TreeGrafter"/>
</dbReference>
<dbReference type="AlphaFoldDB" id="A0A172U0I4"/>
<feature type="domain" description="TonB-dependent receptor plug" evidence="10">
    <location>
        <begin position="113"/>
        <end position="238"/>
    </location>
</feature>
<dbReference type="Gene3D" id="2.40.170.20">
    <property type="entry name" value="TonB-dependent receptor, beta-barrel domain"/>
    <property type="match status" value="1"/>
</dbReference>
<comment type="subcellular location">
    <subcellularLocation>
        <location evidence="1 8">Cell outer membrane</location>
        <topology evidence="1 8">Multi-pass membrane protein</topology>
    </subcellularLocation>
</comment>
<keyword evidence="7 8" id="KW-0998">Cell outer membrane</keyword>
<dbReference type="Pfam" id="PF07715">
    <property type="entry name" value="Plug"/>
    <property type="match status" value="1"/>
</dbReference>
<dbReference type="Gene3D" id="2.60.40.1120">
    <property type="entry name" value="Carboxypeptidase-like, regulatory domain"/>
    <property type="match status" value="1"/>
</dbReference>
<evidence type="ECO:0000256" key="4">
    <source>
        <dbReference type="ARBA" id="ARBA00022692"/>
    </source>
</evidence>
<dbReference type="KEGG" id="fla:SY85_21220"/>
<keyword evidence="3 8" id="KW-1134">Transmembrane beta strand</keyword>
<evidence type="ECO:0000256" key="1">
    <source>
        <dbReference type="ARBA" id="ARBA00004571"/>
    </source>
</evidence>
<evidence type="ECO:0000313" key="12">
    <source>
        <dbReference type="Proteomes" id="UP000077177"/>
    </source>
</evidence>
<dbReference type="Gene3D" id="2.170.130.10">
    <property type="entry name" value="TonB-dependent receptor, plug domain"/>
    <property type="match status" value="1"/>
</dbReference>
<feature type="signal peptide" evidence="9">
    <location>
        <begin position="1"/>
        <end position="20"/>
    </location>
</feature>
<name>A0A172U0I4_9BACT</name>
<evidence type="ECO:0000256" key="9">
    <source>
        <dbReference type="SAM" id="SignalP"/>
    </source>
</evidence>